<dbReference type="SUPFAM" id="SSF51182">
    <property type="entry name" value="RmlC-like cupins"/>
    <property type="match status" value="1"/>
</dbReference>
<keyword evidence="3" id="KW-1185">Reference proteome</keyword>
<sequence length="156" mass="17114">MKSRLAVCFTSCIALMIVSSQTLVAQNQNSTSVENTLHISKADFPKNNPVNLLQGWGNMVVAINEPPAGTDYTPLLKGQKDDLCQVSHWGYLEKGKLKVVHTDGSEAEVGTGEVFYMPPGHTVMVLEDARIIDFSPEKPMMKLLDDINKLLSAPKN</sequence>
<dbReference type="OrthoDB" id="1119958at2"/>
<dbReference type="InterPro" id="IPR011051">
    <property type="entry name" value="RmlC_Cupin_sf"/>
</dbReference>
<keyword evidence="1" id="KW-0732">Signal</keyword>
<accession>A0A1M7Z6T1</accession>
<feature type="chain" id="PRO_5012568328" description="Cupin domain-containing protein" evidence="1">
    <location>
        <begin position="26"/>
        <end position="156"/>
    </location>
</feature>
<dbReference type="STRING" id="1073327.SAMN04488108_0823"/>
<dbReference type="AlphaFoldDB" id="A0A1M7Z6T1"/>
<dbReference type="EMBL" id="FRXN01000001">
    <property type="protein sequence ID" value="SHO60480.1"/>
    <property type="molecule type" value="Genomic_DNA"/>
</dbReference>
<gene>
    <name evidence="2" type="ORF">SAMN04488108_0823</name>
</gene>
<evidence type="ECO:0008006" key="4">
    <source>
        <dbReference type="Google" id="ProtNLM"/>
    </source>
</evidence>
<dbReference type="RefSeq" id="WP_073570452.1">
    <property type="nucleotide sequence ID" value="NZ_FRXN01000001.1"/>
</dbReference>
<reference evidence="3" key="1">
    <citation type="submission" date="2016-12" db="EMBL/GenBank/DDBJ databases">
        <authorList>
            <person name="Varghese N."/>
            <person name="Submissions S."/>
        </authorList>
    </citation>
    <scope>NUCLEOTIDE SEQUENCE [LARGE SCALE GENOMIC DNA]</scope>
    <source>
        <strain evidence="3">DSM 25035</strain>
    </source>
</reference>
<evidence type="ECO:0000256" key="1">
    <source>
        <dbReference type="SAM" id="SignalP"/>
    </source>
</evidence>
<evidence type="ECO:0000313" key="2">
    <source>
        <dbReference type="EMBL" id="SHO60480.1"/>
    </source>
</evidence>
<protein>
    <recommendedName>
        <fullName evidence="4">Cupin domain-containing protein</fullName>
    </recommendedName>
</protein>
<feature type="signal peptide" evidence="1">
    <location>
        <begin position="1"/>
        <end position="25"/>
    </location>
</feature>
<evidence type="ECO:0000313" key="3">
    <source>
        <dbReference type="Proteomes" id="UP000184609"/>
    </source>
</evidence>
<organism evidence="2 3">
    <name type="scientific">Algoriphagus zhangzhouensis</name>
    <dbReference type="NCBI Taxonomy" id="1073327"/>
    <lineage>
        <taxon>Bacteria</taxon>
        <taxon>Pseudomonadati</taxon>
        <taxon>Bacteroidota</taxon>
        <taxon>Cytophagia</taxon>
        <taxon>Cytophagales</taxon>
        <taxon>Cyclobacteriaceae</taxon>
        <taxon>Algoriphagus</taxon>
    </lineage>
</organism>
<dbReference type="Proteomes" id="UP000184609">
    <property type="component" value="Unassembled WGS sequence"/>
</dbReference>
<proteinExistence type="predicted"/>
<name>A0A1M7Z6T1_9BACT</name>